<feature type="transmembrane region" description="Helical" evidence="1">
    <location>
        <begin position="63"/>
        <end position="82"/>
    </location>
</feature>
<keyword evidence="3" id="KW-1185">Reference proteome</keyword>
<keyword evidence="1" id="KW-0472">Membrane</keyword>
<dbReference type="Proteomes" id="UP000830167">
    <property type="component" value="Chromosome"/>
</dbReference>
<evidence type="ECO:0000313" key="2">
    <source>
        <dbReference type="EMBL" id="UOF89056.1"/>
    </source>
</evidence>
<evidence type="ECO:0000256" key="1">
    <source>
        <dbReference type="SAM" id="Phobius"/>
    </source>
</evidence>
<sequence>MRADIKGLLGGLVIMLVSVFLFFLDYRFYKHSGGEKPFKRWLIREMFKNPFGSFQLWVFQKNVMFLLGLLLFVFSVLVMLGIGKGNITVQ</sequence>
<reference evidence="2" key="1">
    <citation type="submission" date="2021-12" db="EMBL/GenBank/DDBJ databases">
        <title>Alicyclobacillaceae gen. nov., sp. nov., isolated from chalcocite enrichment system.</title>
        <authorList>
            <person name="Jiang Z."/>
        </authorList>
    </citation>
    <scope>NUCLEOTIDE SEQUENCE</scope>
    <source>
        <strain evidence="2">MYW30-H2</strain>
    </source>
</reference>
<evidence type="ECO:0000313" key="3">
    <source>
        <dbReference type="Proteomes" id="UP000830167"/>
    </source>
</evidence>
<proteinExistence type="predicted"/>
<keyword evidence="1" id="KW-0812">Transmembrane</keyword>
<keyword evidence="1" id="KW-1133">Transmembrane helix</keyword>
<feature type="transmembrane region" description="Helical" evidence="1">
    <location>
        <begin position="7"/>
        <end position="29"/>
    </location>
</feature>
<dbReference type="RefSeq" id="WP_347435739.1">
    <property type="nucleotide sequence ID" value="NZ_CP089291.1"/>
</dbReference>
<dbReference type="EMBL" id="CP089291">
    <property type="protein sequence ID" value="UOF89056.1"/>
    <property type="molecule type" value="Genomic_DNA"/>
</dbReference>
<protein>
    <submittedName>
        <fullName evidence="2">Uncharacterized protein</fullName>
    </submittedName>
</protein>
<name>A0ABY4CI31_9BACL</name>
<accession>A0ABY4CI31</accession>
<organism evidence="2 3">
    <name type="scientific">Fodinisporobacter ferrooxydans</name>
    <dbReference type="NCBI Taxonomy" id="2901836"/>
    <lineage>
        <taxon>Bacteria</taxon>
        <taxon>Bacillati</taxon>
        <taxon>Bacillota</taxon>
        <taxon>Bacilli</taxon>
        <taxon>Bacillales</taxon>
        <taxon>Alicyclobacillaceae</taxon>
        <taxon>Fodinisporobacter</taxon>
    </lineage>
</organism>
<gene>
    <name evidence="2" type="ORF">LSG31_14100</name>
</gene>